<accession>A0ABM9PEG3</accession>
<comment type="caution">
    <text evidence="1">The sequence shown here is derived from an EMBL/GenBank/DDBJ whole genome shotgun (WGS) entry which is preliminary data.</text>
</comment>
<protein>
    <recommendedName>
        <fullName evidence="3">DKNYY family protein</fullName>
    </recommendedName>
</protein>
<gene>
    <name evidence="1" type="ORF">T190423A01A_50189</name>
</gene>
<evidence type="ECO:0000313" key="1">
    <source>
        <dbReference type="EMBL" id="CAL2103941.1"/>
    </source>
</evidence>
<organism evidence="1 2">
    <name type="scientific">Tenacibaculum polynesiense</name>
    <dbReference type="NCBI Taxonomy" id="3137857"/>
    <lineage>
        <taxon>Bacteria</taxon>
        <taxon>Pseudomonadati</taxon>
        <taxon>Bacteroidota</taxon>
        <taxon>Flavobacteriia</taxon>
        <taxon>Flavobacteriales</taxon>
        <taxon>Flavobacteriaceae</taxon>
        <taxon>Tenacibaculum</taxon>
    </lineage>
</organism>
<proteinExistence type="predicted"/>
<dbReference type="RefSeq" id="WP_348718097.1">
    <property type="nucleotide sequence ID" value="NZ_CAXJIO010000014.1"/>
</dbReference>
<dbReference type="PROSITE" id="PS51257">
    <property type="entry name" value="PROKAR_LIPOPROTEIN"/>
    <property type="match status" value="1"/>
</dbReference>
<name>A0ABM9PEG3_9FLAO</name>
<dbReference type="Proteomes" id="UP001497527">
    <property type="component" value="Unassembled WGS sequence"/>
</dbReference>
<reference evidence="1 2" key="1">
    <citation type="submission" date="2024-05" db="EMBL/GenBank/DDBJ databases">
        <authorList>
            <person name="Duchaud E."/>
        </authorList>
    </citation>
    <scope>NUCLEOTIDE SEQUENCE [LARGE SCALE GENOMIC DNA]</scope>
    <source>
        <strain evidence="1">Ena-SAMPLE-TAB-13-05-2024-13:56:06:370-140308</strain>
    </source>
</reference>
<evidence type="ECO:0008006" key="3">
    <source>
        <dbReference type="Google" id="ProtNLM"/>
    </source>
</evidence>
<keyword evidence="2" id="KW-1185">Reference proteome</keyword>
<dbReference type="EMBL" id="CAXJIO010000014">
    <property type="protein sequence ID" value="CAL2103941.1"/>
    <property type="molecule type" value="Genomic_DNA"/>
</dbReference>
<sequence>MRLFFLFFSILFLSCTENKDSISIEGNWYIGDLATDENEFREGNENFVYQELYINKSQFFHFKSIIGFRKPYYYKIENDTLFLRGNKNEDFESIGKLTFNKKGFSVINKEGPLNFFRLQNVDNTLDKFIKKKDNSYFFEQKGTKYTQGFLDRKNEYYTKLKSKRR</sequence>
<evidence type="ECO:0000313" key="2">
    <source>
        <dbReference type="Proteomes" id="UP001497527"/>
    </source>
</evidence>